<keyword evidence="2" id="KW-1185">Reference proteome</keyword>
<evidence type="ECO:0000313" key="2">
    <source>
        <dbReference type="Proteomes" id="UP001497522"/>
    </source>
</evidence>
<reference evidence="1" key="1">
    <citation type="submission" date="2024-03" db="EMBL/GenBank/DDBJ databases">
        <authorList>
            <consortium name="ELIXIR-Norway"/>
            <consortium name="Elixir Norway"/>
        </authorList>
    </citation>
    <scope>NUCLEOTIDE SEQUENCE</scope>
</reference>
<sequence length="83" mass="9393">MQRLREAAEKAKRELDGLAATEVSLLSSLRTPLVRKHRTFVSPKRNLNLRGPFSAKNSSSLQKLCQGFWREKEELTEVLLVGA</sequence>
<gene>
    <name evidence="1" type="ORF">CSSPJE1EN2_LOCUS26716</name>
</gene>
<name>A0ABP1A1M1_9BRYO</name>
<dbReference type="EMBL" id="CAXHBF010000572">
    <property type="protein sequence ID" value="CAK9856784.1"/>
    <property type="molecule type" value="Genomic_DNA"/>
</dbReference>
<protein>
    <submittedName>
        <fullName evidence="1">Uncharacterized protein</fullName>
    </submittedName>
</protein>
<dbReference type="Proteomes" id="UP001497522">
    <property type="component" value="Unassembled WGS sequence"/>
</dbReference>
<evidence type="ECO:0000313" key="1">
    <source>
        <dbReference type="EMBL" id="CAK9856784.1"/>
    </source>
</evidence>
<organism evidence="1 2">
    <name type="scientific">Sphagnum jensenii</name>
    <dbReference type="NCBI Taxonomy" id="128206"/>
    <lineage>
        <taxon>Eukaryota</taxon>
        <taxon>Viridiplantae</taxon>
        <taxon>Streptophyta</taxon>
        <taxon>Embryophyta</taxon>
        <taxon>Bryophyta</taxon>
        <taxon>Sphagnophytina</taxon>
        <taxon>Sphagnopsida</taxon>
        <taxon>Sphagnales</taxon>
        <taxon>Sphagnaceae</taxon>
        <taxon>Sphagnum</taxon>
    </lineage>
</organism>
<accession>A0ABP1A1M1</accession>
<proteinExistence type="predicted"/>
<comment type="caution">
    <text evidence="1">The sequence shown here is derived from an EMBL/GenBank/DDBJ whole genome shotgun (WGS) entry which is preliminary data.</text>
</comment>